<feature type="transmembrane region" description="Helical" evidence="1">
    <location>
        <begin position="111"/>
        <end position="133"/>
    </location>
</feature>
<dbReference type="OrthoDB" id="5195601at2"/>
<reference evidence="2 3" key="1">
    <citation type="submission" date="2019-11" db="EMBL/GenBank/DDBJ databases">
        <title>Whole-genome sequence of a Rhodoblastus acidophilus DSM 142.</title>
        <authorList>
            <person name="Kyndt J.A."/>
            <person name="Meyer T.E."/>
        </authorList>
    </citation>
    <scope>NUCLEOTIDE SEQUENCE [LARGE SCALE GENOMIC DNA]</scope>
    <source>
        <strain evidence="2 3">DSM 142</strain>
    </source>
</reference>
<comment type="caution">
    <text evidence="2">The sequence shown here is derived from an EMBL/GenBank/DDBJ whole genome shotgun (WGS) entry which is preliminary data.</text>
</comment>
<keyword evidence="1" id="KW-0812">Transmembrane</keyword>
<feature type="transmembrane region" description="Helical" evidence="1">
    <location>
        <begin position="42"/>
        <end position="62"/>
    </location>
</feature>
<proteinExistence type="predicted"/>
<dbReference type="Proteomes" id="UP000439113">
    <property type="component" value="Unassembled WGS sequence"/>
</dbReference>
<feature type="transmembrane region" description="Helical" evidence="1">
    <location>
        <begin position="7"/>
        <end position="30"/>
    </location>
</feature>
<dbReference type="RefSeq" id="WP_155444382.1">
    <property type="nucleotide sequence ID" value="NZ_JAOQNR010000001.1"/>
</dbReference>
<evidence type="ECO:0000256" key="1">
    <source>
        <dbReference type="SAM" id="Phobius"/>
    </source>
</evidence>
<evidence type="ECO:0000313" key="2">
    <source>
        <dbReference type="EMBL" id="MTV29734.1"/>
    </source>
</evidence>
<keyword evidence="1" id="KW-1133">Transmembrane helix</keyword>
<evidence type="ECO:0008006" key="4">
    <source>
        <dbReference type="Google" id="ProtNLM"/>
    </source>
</evidence>
<keyword evidence="1" id="KW-0472">Membrane</keyword>
<protein>
    <recommendedName>
        <fullName evidence="4">Transmembrane protein</fullName>
    </recommendedName>
</protein>
<dbReference type="EMBL" id="WNKS01000001">
    <property type="protein sequence ID" value="MTV29734.1"/>
    <property type="molecule type" value="Genomic_DNA"/>
</dbReference>
<dbReference type="AlphaFoldDB" id="A0A6N8DLT8"/>
<feature type="transmembrane region" description="Helical" evidence="1">
    <location>
        <begin position="82"/>
        <end position="99"/>
    </location>
</feature>
<accession>A0A6N8DLT8</accession>
<name>A0A6N8DLT8_RHOAC</name>
<evidence type="ECO:0000313" key="3">
    <source>
        <dbReference type="Proteomes" id="UP000439113"/>
    </source>
</evidence>
<organism evidence="2 3">
    <name type="scientific">Rhodoblastus acidophilus</name>
    <name type="common">Rhodopseudomonas acidophila</name>
    <dbReference type="NCBI Taxonomy" id="1074"/>
    <lineage>
        <taxon>Bacteria</taxon>
        <taxon>Pseudomonadati</taxon>
        <taxon>Pseudomonadota</taxon>
        <taxon>Alphaproteobacteria</taxon>
        <taxon>Hyphomicrobiales</taxon>
        <taxon>Rhodoblastaceae</taxon>
        <taxon>Rhodoblastus</taxon>
    </lineage>
</organism>
<sequence>MIRKLHPIAGIIAFITILAFWTSTVIVEFGGDHARIAAVKLAILWGLALLIPSIAFAGASGFKLGGASANPTIAGKRRRMPFIALNGLLVLVPCAIFLQQRASAGVFDQTFALVQGVELLAGAINLTLLGLNIRDGLALTRRFGAPGQVK</sequence>
<gene>
    <name evidence="2" type="ORF">GJ654_01855</name>
</gene>